<evidence type="ECO:0000256" key="5">
    <source>
        <dbReference type="ARBA" id="ARBA00022741"/>
    </source>
</evidence>
<dbReference type="GO" id="GO:0005829">
    <property type="term" value="C:cytosol"/>
    <property type="evidence" value="ECO:0007669"/>
    <property type="project" value="TreeGrafter"/>
</dbReference>
<reference evidence="12 13" key="1">
    <citation type="submission" date="2017-08" db="EMBL/GenBank/DDBJ databases">
        <title>Infants hospitalized years apart are colonized by the same room-sourced microbial strains.</title>
        <authorList>
            <person name="Brooks B."/>
            <person name="Olm M.R."/>
            <person name="Firek B.A."/>
            <person name="Baker R."/>
            <person name="Thomas B.C."/>
            <person name="Morowitz M.J."/>
            <person name="Banfield J.F."/>
        </authorList>
    </citation>
    <scope>NUCLEOTIDE SEQUENCE [LARGE SCALE GENOMIC DNA]</scope>
    <source>
        <strain evidence="12">S2_003_000_R2_11</strain>
    </source>
</reference>
<dbReference type="NCBIfam" id="NF003300">
    <property type="entry name" value="PRK04296.1-5"/>
    <property type="match status" value="1"/>
</dbReference>
<keyword evidence="6 10" id="KW-0418">Kinase</keyword>
<dbReference type="Proteomes" id="UP000248975">
    <property type="component" value="Unassembled WGS sequence"/>
</dbReference>
<dbReference type="InterPro" id="IPR027417">
    <property type="entry name" value="P-loop_NTPase"/>
</dbReference>
<dbReference type="SUPFAM" id="SSF52540">
    <property type="entry name" value="P-loop containing nucleoside triphosphate hydrolases"/>
    <property type="match status" value="1"/>
</dbReference>
<dbReference type="Pfam" id="PF00265">
    <property type="entry name" value="TK"/>
    <property type="match status" value="1"/>
</dbReference>
<dbReference type="PANTHER" id="PTHR11441">
    <property type="entry name" value="THYMIDINE KINASE"/>
    <property type="match status" value="1"/>
</dbReference>
<evidence type="ECO:0000256" key="9">
    <source>
        <dbReference type="PIRSR" id="PIRSR035805-2"/>
    </source>
</evidence>
<feature type="binding site" evidence="9">
    <location>
        <position position="179"/>
    </location>
    <ligand>
        <name>substrate</name>
    </ligand>
</feature>
<dbReference type="EC" id="2.7.1.21" evidence="2 10"/>
<sequence length="203" mass="22275">MAKLHFHYSVMNAGKSLQLLSIRQNWVENGGNIVLVTSAIDRRSGVGKIASRIGISEDAIALGEDDDLHQIIAVLHRENPVSAVLMDECQFMTAAHMWQAAKIVDELDIPVMAFGLKNNVFGSLFGPAIEAILALADDIKEIKQLCWCGRKAGQILRYDAAGRTEKSGNVIEVGGDNRYVSVCRKHWMSDDIGPARRAKCDQA</sequence>
<dbReference type="GO" id="GO:0046104">
    <property type="term" value="P:thymidine metabolic process"/>
    <property type="evidence" value="ECO:0007669"/>
    <property type="project" value="TreeGrafter"/>
</dbReference>
<keyword evidence="4 10" id="KW-0808">Transferase</keyword>
<dbReference type="AlphaFoldDB" id="A0A2W5RW06"/>
<evidence type="ECO:0000256" key="8">
    <source>
        <dbReference type="PIRSR" id="PIRSR035805-1"/>
    </source>
</evidence>
<organism evidence="12 13">
    <name type="scientific">Cereibacter sphaeroides</name>
    <name type="common">Rhodobacter sphaeroides</name>
    <dbReference type="NCBI Taxonomy" id="1063"/>
    <lineage>
        <taxon>Bacteria</taxon>
        <taxon>Pseudomonadati</taxon>
        <taxon>Pseudomonadota</taxon>
        <taxon>Alphaproteobacteria</taxon>
        <taxon>Rhodobacterales</taxon>
        <taxon>Paracoccaceae</taxon>
        <taxon>Cereibacter</taxon>
    </lineage>
</organism>
<dbReference type="PIRSF" id="PIRSF035805">
    <property type="entry name" value="TK_cell"/>
    <property type="match status" value="1"/>
</dbReference>
<dbReference type="EMBL" id="QFQS01000015">
    <property type="protein sequence ID" value="PZQ94671.1"/>
    <property type="molecule type" value="Genomic_DNA"/>
</dbReference>
<evidence type="ECO:0000256" key="7">
    <source>
        <dbReference type="ARBA" id="ARBA00022840"/>
    </source>
</evidence>
<evidence type="ECO:0000256" key="11">
    <source>
        <dbReference type="RuleBase" id="RU004165"/>
    </source>
</evidence>
<proteinExistence type="inferred from homology"/>
<name>A0A2W5RW06_CERSP</name>
<dbReference type="PANTHER" id="PTHR11441:SF0">
    <property type="entry name" value="THYMIDINE KINASE, CYTOSOLIC"/>
    <property type="match status" value="1"/>
</dbReference>
<comment type="caution">
    <text evidence="12">The sequence shown here is derived from an EMBL/GenBank/DDBJ whole genome shotgun (WGS) entry which is preliminary data.</text>
</comment>
<evidence type="ECO:0000256" key="10">
    <source>
        <dbReference type="RuleBase" id="RU000544"/>
    </source>
</evidence>
<dbReference type="SUPFAM" id="SSF57716">
    <property type="entry name" value="Glucocorticoid receptor-like (DNA-binding domain)"/>
    <property type="match status" value="1"/>
</dbReference>
<evidence type="ECO:0000256" key="4">
    <source>
        <dbReference type="ARBA" id="ARBA00022679"/>
    </source>
</evidence>
<dbReference type="GO" id="GO:0071897">
    <property type="term" value="P:DNA biosynthetic process"/>
    <property type="evidence" value="ECO:0007669"/>
    <property type="project" value="UniProtKB-KW"/>
</dbReference>
<evidence type="ECO:0000256" key="1">
    <source>
        <dbReference type="ARBA" id="ARBA00007587"/>
    </source>
</evidence>
<comment type="similarity">
    <text evidence="1 11">Belongs to the thymidine kinase family.</text>
</comment>
<keyword evidence="7 10" id="KW-0067">ATP-binding</keyword>
<comment type="catalytic activity">
    <reaction evidence="10">
        <text>thymidine + ATP = dTMP + ADP + H(+)</text>
        <dbReference type="Rhea" id="RHEA:19129"/>
        <dbReference type="ChEBI" id="CHEBI:15378"/>
        <dbReference type="ChEBI" id="CHEBI:17748"/>
        <dbReference type="ChEBI" id="CHEBI:30616"/>
        <dbReference type="ChEBI" id="CHEBI:63528"/>
        <dbReference type="ChEBI" id="CHEBI:456216"/>
        <dbReference type="EC" id="2.7.1.21"/>
    </reaction>
</comment>
<evidence type="ECO:0000256" key="6">
    <source>
        <dbReference type="ARBA" id="ARBA00022777"/>
    </source>
</evidence>
<accession>A0A2W5RW06</accession>
<dbReference type="GO" id="GO:0005524">
    <property type="term" value="F:ATP binding"/>
    <property type="evidence" value="ECO:0007669"/>
    <property type="project" value="UniProtKB-KW"/>
</dbReference>
<dbReference type="InterPro" id="IPR001267">
    <property type="entry name" value="Thymidine_kinase"/>
</dbReference>
<evidence type="ECO:0000256" key="2">
    <source>
        <dbReference type="ARBA" id="ARBA00012118"/>
    </source>
</evidence>
<feature type="binding site" evidence="9">
    <location>
        <begin position="171"/>
        <end position="174"/>
    </location>
    <ligand>
        <name>substrate</name>
    </ligand>
</feature>
<keyword evidence="5 10" id="KW-0547">Nucleotide-binding</keyword>
<keyword evidence="3 10" id="KW-0237">DNA synthesis</keyword>
<evidence type="ECO:0000313" key="12">
    <source>
        <dbReference type="EMBL" id="PZQ94671.1"/>
    </source>
</evidence>
<gene>
    <name evidence="12" type="ORF">DI533_21710</name>
</gene>
<evidence type="ECO:0000256" key="3">
    <source>
        <dbReference type="ARBA" id="ARBA00022634"/>
    </source>
</evidence>
<dbReference type="Gene3D" id="3.40.50.300">
    <property type="entry name" value="P-loop containing nucleotide triphosphate hydrolases"/>
    <property type="match status" value="1"/>
</dbReference>
<feature type="active site" description="Proton acceptor" evidence="8">
    <location>
        <position position="88"/>
    </location>
</feature>
<evidence type="ECO:0000313" key="13">
    <source>
        <dbReference type="Proteomes" id="UP000248975"/>
    </source>
</evidence>
<protein>
    <recommendedName>
        <fullName evidence="2 10">Thymidine kinase</fullName>
        <ecNumber evidence="2 10">2.7.1.21</ecNumber>
    </recommendedName>
</protein>
<dbReference type="GO" id="GO:0004797">
    <property type="term" value="F:thymidine kinase activity"/>
    <property type="evidence" value="ECO:0007669"/>
    <property type="project" value="UniProtKB-EC"/>
</dbReference>